<protein>
    <recommendedName>
        <fullName evidence="4">FAD:protein FMN transferase</fullName>
        <ecNumber evidence="3">2.7.1.180</ecNumber>
    </recommendedName>
    <alternativeName>
        <fullName evidence="10">Flavin transferase</fullName>
    </alternativeName>
</protein>
<organism evidence="13 14">
    <name type="scientific">Xanthomonas fragariae</name>
    <dbReference type="NCBI Taxonomy" id="48664"/>
    <lineage>
        <taxon>Bacteria</taxon>
        <taxon>Pseudomonadati</taxon>
        <taxon>Pseudomonadota</taxon>
        <taxon>Gammaproteobacteria</taxon>
        <taxon>Lysobacterales</taxon>
        <taxon>Lysobacteraceae</taxon>
        <taxon>Xanthomonas</taxon>
    </lineage>
</organism>
<comment type="catalytic activity">
    <reaction evidence="11">
        <text>L-threonyl-[protein] + FAD = FMN-L-threonyl-[protein] + AMP + H(+)</text>
        <dbReference type="Rhea" id="RHEA:36847"/>
        <dbReference type="Rhea" id="RHEA-COMP:11060"/>
        <dbReference type="Rhea" id="RHEA-COMP:11061"/>
        <dbReference type="ChEBI" id="CHEBI:15378"/>
        <dbReference type="ChEBI" id="CHEBI:30013"/>
        <dbReference type="ChEBI" id="CHEBI:57692"/>
        <dbReference type="ChEBI" id="CHEBI:74257"/>
        <dbReference type="ChEBI" id="CHEBI:456215"/>
        <dbReference type="EC" id="2.7.1.180"/>
    </reaction>
</comment>
<keyword evidence="5" id="KW-0285">Flavoprotein</keyword>
<dbReference type="EC" id="2.7.1.180" evidence="3"/>
<dbReference type="SUPFAM" id="SSF143631">
    <property type="entry name" value="ApbE-like"/>
    <property type="match status" value="1"/>
</dbReference>
<evidence type="ECO:0000256" key="2">
    <source>
        <dbReference type="ARBA" id="ARBA00008282"/>
    </source>
</evidence>
<keyword evidence="8" id="KW-0274">FAD</keyword>
<dbReference type="Proteomes" id="UP000195877">
    <property type="component" value="Chromosome 1"/>
</dbReference>
<gene>
    <name evidence="13" type="primary">apbE</name>
    <name evidence="13" type="ORF">PD885_01191</name>
</gene>
<dbReference type="EMBL" id="LT853882">
    <property type="protein sequence ID" value="SMQ98442.1"/>
    <property type="molecule type" value="Genomic_DNA"/>
</dbReference>
<keyword evidence="9" id="KW-0460">Magnesium</keyword>
<evidence type="ECO:0000313" key="13">
    <source>
        <dbReference type="EMBL" id="SMQ98442.1"/>
    </source>
</evidence>
<sequence>MPNIWQTPISSGPDSKPGRYSGRGGRRTDGRSYAHTFDPRTGAPVPHAPAAVTVLATEAMHADAGATAMTVLGVDDGLAYARNAALAVRFVLREDGALHEFMSPAFECYLAATLALQRHAYGLATAWF</sequence>
<evidence type="ECO:0000256" key="8">
    <source>
        <dbReference type="ARBA" id="ARBA00022827"/>
    </source>
</evidence>
<dbReference type="PANTHER" id="PTHR30040:SF2">
    <property type="entry name" value="FAD:PROTEIN FMN TRANSFERASE"/>
    <property type="match status" value="1"/>
</dbReference>
<dbReference type="Gene3D" id="3.10.520.10">
    <property type="entry name" value="ApbE-like domains"/>
    <property type="match status" value="1"/>
</dbReference>
<proteinExistence type="inferred from homology"/>
<keyword evidence="7" id="KW-0479">Metal-binding</keyword>
<feature type="compositionally biased region" description="Polar residues" evidence="12">
    <location>
        <begin position="1"/>
        <end position="13"/>
    </location>
</feature>
<accession>A0ABY1RML3</accession>
<evidence type="ECO:0000256" key="11">
    <source>
        <dbReference type="ARBA" id="ARBA00048540"/>
    </source>
</evidence>
<evidence type="ECO:0000256" key="3">
    <source>
        <dbReference type="ARBA" id="ARBA00011955"/>
    </source>
</evidence>
<comment type="similarity">
    <text evidence="2">Belongs to the ApbE family.</text>
</comment>
<feature type="region of interest" description="Disordered" evidence="12">
    <location>
        <begin position="1"/>
        <end position="43"/>
    </location>
</feature>
<dbReference type="PANTHER" id="PTHR30040">
    <property type="entry name" value="THIAMINE BIOSYNTHESIS LIPOPROTEIN APBE"/>
    <property type="match status" value="1"/>
</dbReference>
<reference evidence="13 14" key="1">
    <citation type="submission" date="2017-05" db="EMBL/GenBank/DDBJ databases">
        <authorList>
            <person name="Blom J."/>
        </authorList>
    </citation>
    <scope>NUCLEOTIDE SEQUENCE [LARGE SCALE GENOMIC DNA]</scope>
    <source>
        <strain evidence="13">PD885</strain>
    </source>
</reference>
<evidence type="ECO:0000256" key="10">
    <source>
        <dbReference type="ARBA" id="ARBA00031306"/>
    </source>
</evidence>
<comment type="cofactor">
    <cofactor evidence="1">
        <name>Mg(2+)</name>
        <dbReference type="ChEBI" id="CHEBI:18420"/>
    </cofactor>
</comment>
<evidence type="ECO:0000256" key="12">
    <source>
        <dbReference type="SAM" id="MobiDB-lite"/>
    </source>
</evidence>
<evidence type="ECO:0000256" key="6">
    <source>
        <dbReference type="ARBA" id="ARBA00022679"/>
    </source>
</evidence>
<keyword evidence="14" id="KW-1185">Reference proteome</keyword>
<evidence type="ECO:0000256" key="7">
    <source>
        <dbReference type="ARBA" id="ARBA00022723"/>
    </source>
</evidence>
<evidence type="ECO:0000256" key="9">
    <source>
        <dbReference type="ARBA" id="ARBA00022842"/>
    </source>
</evidence>
<dbReference type="RefSeq" id="WP_082244167.1">
    <property type="nucleotide sequence ID" value="NZ_JAEUYP010000030.1"/>
</dbReference>
<name>A0ABY1RML3_9XANT</name>
<dbReference type="InterPro" id="IPR003374">
    <property type="entry name" value="ApbE-like_sf"/>
</dbReference>
<evidence type="ECO:0000256" key="5">
    <source>
        <dbReference type="ARBA" id="ARBA00022630"/>
    </source>
</evidence>
<dbReference type="Pfam" id="PF02424">
    <property type="entry name" value="ApbE"/>
    <property type="match status" value="1"/>
</dbReference>
<evidence type="ECO:0000313" key="14">
    <source>
        <dbReference type="Proteomes" id="UP000195877"/>
    </source>
</evidence>
<dbReference type="InterPro" id="IPR024932">
    <property type="entry name" value="ApbE"/>
</dbReference>
<keyword evidence="6" id="KW-0808">Transferase</keyword>
<evidence type="ECO:0000256" key="1">
    <source>
        <dbReference type="ARBA" id="ARBA00001946"/>
    </source>
</evidence>
<keyword evidence="13" id="KW-0449">Lipoprotein</keyword>
<evidence type="ECO:0000256" key="4">
    <source>
        <dbReference type="ARBA" id="ARBA00016337"/>
    </source>
</evidence>